<name>A8LN34_DINSH</name>
<gene>
    <name evidence="1" type="ordered locus">Dshi_0430</name>
</gene>
<protein>
    <recommendedName>
        <fullName evidence="3">Phasin domain-containing protein</fullName>
    </recommendedName>
</protein>
<dbReference type="HOGENOM" id="CLU_1793413_0_0_5"/>
<dbReference type="eggNOG" id="ENOG5032WXZ">
    <property type="taxonomic scope" value="Bacteria"/>
</dbReference>
<reference evidence="2" key="1">
    <citation type="journal article" date="2010" name="ISME J.">
        <title>The complete genome sequence of the algal symbiont Dinoroseobacter shibae: a hitchhiker's guide to life in the sea.</title>
        <authorList>
            <person name="Wagner-Dobler I."/>
            <person name="Ballhausen B."/>
            <person name="Berger M."/>
            <person name="Brinkhoff T."/>
            <person name="Buchholz I."/>
            <person name="Bunk B."/>
            <person name="Cypionka H."/>
            <person name="Daniel R."/>
            <person name="Drepper T."/>
            <person name="Gerdts G."/>
            <person name="Hahnke S."/>
            <person name="Han C."/>
            <person name="Jahn D."/>
            <person name="Kalhoefer D."/>
            <person name="Kiss H."/>
            <person name="Klenk H.P."/>
            <person name="Kyrpides N."/>
            <person name="Liebl W."/>
            <person name="Liesegang H."/>
            <person name="Meincke L."/>
            <person name="Pati A."/>
            <person name="Petersen J."/>
            <person name="Piekarski T."/>
            <person name="Pommerenke C."/>
            <person name="Pradella S."/>
            <person name="Pukall R."/>
            <person name="Rabus R."/>
            <person name="Stackebrandt E."/>
            <person name="Thole S."/>
            <person name="Thompson L."/>
            <person name="Tielen P."/>
            <person name="Tomasch J."/>
            <person name="von Jan M."/>
            <person name="Wanphrut N."/>
            <person name="Wichels A."/>
            <person name="Zech H."/>
            <person name="Simon M."/>
        </authorList>
    </citation>
    <scope>NUCLEOTIDE SEQUENCE [LARGE SCALE GENOMIC DNA]</scope>
    <source>
        <strain evidence="2">DSM 16493 / NCIMB 14021 / DFL 12</strain>
    </source>
</reference>
<evidence type="ECO:0000313" key="2">
    <source>
        <dbReference type="Proteomes" id="UP000006833"/>
    </source>
</evidence>
<evidence type="ECO:0008006" key="3">
    <source>
        <dbReference type="Google" id="ProtNLM"/>
    </source>
</evidence>
<dbReference type="RefSeq" id="WP_012177108.1">
    <property type="nucleotide sequence ID" value="NC_009952.1"/>
</dbReference>
<dbReference type="OrthoDB" id="8138512at2"/>
<sequence>MARTAKPPANDATETALNAAQVVFSLNPAFRPQSEHLAQAQQELMKEAEKFSSAWFKRRHEALHSALEVTSHIASTGMMNPAGAMQAMAEWQTRSAARLAEDARDCTEFMSQCARTMIEHEIEATEEAAENTKHAMSKTRATPV</sequence>
<organism evidence="1 2">
    <name type="scientific">Dinoroseobacter shibae (strain DSM 16493 / NCIMB 14021 / DFL 12)</name>
    <dbReference type="NCBI Taxonomy" id="398580"/>
    <lineage>
        <taxon>Bacteria</taxon>
        <taxon>Pseudomonadati</taxon>
        <taxon>Pseudomonadota</taxon>
        <taxon>Alphaproteobacteria</taxon>
        <taxon>Rhodobacterales</taxon>
        <taxon>Roseobacteraceae</taxon>
        <taxon>Dinoroseobacter</taxon>
    </lineage>
</organism>
<proteinExistence type="predicted"/>
<dbReference type="STRING" id="398580.Dshi_0430"/>
<keyword evidence="2" id="KW-1185">Reference proteome</keyword>
<dbReference type="AlphaFoldDB" id="A8LN34"/>
<evidence type="ECO:0000313" key="1">
    <source>
        <dbReference type="EMBL" id="ABV92178.1"/>
    </source>
</evidence>
<dbReference type="EMBL" id="CP000830">
    <property type="protein sequence ID" value="ABV92178.1"/>
    <property type="molecule type" value="Genomic_DNA"/>
</dbReference>
<dbReference type="KEGG" id="dsh:Dshi_0430"/>
<accession>A8LN34</accession>
<dbReference type="Proteomes" id="UP000006833">
    <property type="component" value="Chromosome"/>
</dbReference>